<dbReference type="Gene3D" id="1.10.10.10">
    <property type="entry name" value="Winged helix-like DNA-binding domain superfamily/Winged helix DNA-binding domain"/>
    <property type="match status" value="1"/>
</dbReference>
<dbReference type="EMBL" id="JBHTHM010000081">
    <property type="protein sequence ID" value="MFD0783063.1"/>
    <property type="molecule type" value="Genomic_DNA"/>
</dbReference>
<evidence type="ECO:0000313" key="5">
    <source>
        <dbReference type="EMBL" id="MFD0783063.1"/>
    </source>
</evidence>
<dbReference type="SUPFAM" id="SSF46785">
    <property type="entry name" value="Winged helix' DNA-binding domain"/>
    <property type="match status" value="1"/>
</dbReference>
<dbReference type="Proteomes" id="UP001597053">
    <property type="component" value="Unassembled WGS sequence"/>
</dbReference>
<accession>A0ABW2ZWQ7</accession>
<evidence type="ECO:0000313" key="6">
    <source>
        <dbReference type="Proteomes" id="UP001597053"/>
    </source>
</evidence>
<reference evidence="6" key="1">
    <citation type="journal article" date="2019" name="Int. J. Syst. Evol. Microbiol.">
        <title>The Global Catalogue of Microorganisms (GCM) 10K type strain sequencing project: providing services to taxonomists for standard genome sequencing and annotation.</title>
        <authorList>
            <consortium name="The Broad Institute Genomics Platform"/>
            <consortium name="The Broad Institute Genome Sequencing Center for Infectious Disease"/>
            <person name="Wu L."/>
            <person name="Ma J."/>
        </authorList>
    </citation>
    <scope>NUCLEOTIDE SEQUENCE [LARGE SCALE GENOMIC DNA]</scope>
    <source>
        <strain evidence="6">JCM 32148</strain>
    </source>
</reference>
<feature type="non-terminal residue" evidence="5">
    <location>
        <position position="45"/>
    </location>
</feature>
<evidence type="ECO:0000256" key="3">
    <source>
        <dbReference type="ARBA" id="ARBA00023163"/>
    </source>
</evidence>
<keyword evidence="1" id="KW-0805">Transcription regulation</keyword>
<feature type="domain" description="HTH gntR-type" evidence="4">
    <location>
        <begin position="6"/>
        <end position="45"/>
    </location>
</feature>
<keyword evidence="2" id="KW-0238">DNA-binding</keyword>
<dbReference type="InterPro" id="IPR036390">
    <property type="entry name" value="WH_DNA-bd_sf"/>
</dbReference>
<gene>
    <name evidence="5" type="ORF">ACFQZ8_03860</name>
</gene>
<evidence type="ECO:0000256" key="2">
    <source>
        <dbReference type="ARBA" id="ARBA00023125"/>
    </source>
</evidence>
<protein>
    <submittedName>
        <fullName evidence="5">GntR family transcriptional regulator</fullName>
    </submittedName>
</protein>
<keyword evidence="6" id="KW-1185">Reference proteome</keyword>
<name>A0ABW2ZWQ7_9ACTN</name>
<comment type="caution">
    <text evidence="5">The sequence shown here is derived from an EMBL/GenBank/DDBJ whole genome shotgun (WGS) entry which is preliminary data.</text>
</comment>
<proteinExistence type="predicted"/>
<dbReference type="InterPro" id="IPR036388">
    <property type="entry name" value="WH-like_DNA-bd_sf"/>
</dbReference>
<organism evidence="5 6">
    <name type="scientific">Micromonospora azadirachtae</name>
    <dbReference type="NCBI Taxonomy" id="1970735"/>
    <lineage>
        <taxon>Bacteria</taxon>
        <taxon>Bacillati</taxon>
        <taxon>Actinomycetota</taxon>
        <taxon>Actinomycetes</taxon>
        <taxon>Micromonosporales</taxon>
        <taxon>Micromonosporaceae</taxon>
        <taxon>Micromonospora</taxon>
    </lineage>
</organism>
<keyword evidence="3" id="KW-0804">Transcription</keyword>
<sequence length="45" mass="4996">MVKAPLYVRIERELRARLAQARPGDVVPAESTLAAEFGVARMTVR</sequence>
<dbReference type="InterPro" id="IPR000524">
    <property type="entry name" value="Tscrpt_reg_HTH_GntR"/>
</dbReference>
<dbReference type="Pfam" id="PF00392">
    <property type="entry name" value="GntR"/>
    <property type="match status" value="1"/>
</dbReference>
<evidence type="ECO:0000259" key="4">
    <source>
        <dbReference type="Pfam" id="PF00392"/>
    </source>
</evidence>
<evidence type="ECO:0000256" key="1">
    <source>
        <dbReference type="ARBA" id="ARBA00023015"/>
    </source>
</evidence>